<protein>
    <submittedName>
        <fullName evidence="1">Uncharacterized protein</fullName>
    </submittedName>
</protein>
<sequence length="33" mass="3885">MEDEGKILNTKNYLQMYTQINIVMYGNQHPANL</sequence>
<name>A0A2X2K0K0_SHIBO</name>
<evidence type="ECO:0000313" key="1">
    <source>
        <dbReference type="EMBL" id="SPZ69950.1"/>
    </source>
</evidence>
<evidence type="ECO:0000313" key="2">
    <source>
        <dbReference type="Proteomes" id="UP000251799"/>
    </source>
</evidence>
<reference evidence="1 2" key="1">
    <citation type="submission" date="2018-06" db="EMBL/GenBank/DDBJ databases">
        <authorList>
            <consortium name="Pathogen Informatics"/>
            <person name="Doyle S."/>
        </authorList>
    </citation>
    <scope>NUCLEOTIDE SEQUENCE [LARGE SCALE GENOMIC DNA]</scope>
    <source>
        <strain evidence="1 2">NCTC8576</strain>
    </source>
</reference>
<accession>A0A2X2K0K0</accession>
<dbReference type="AlphaFoldDB" id="A0A2X2K0K0"/>
<dbReference type="Proteomes" id="UP000251799">
    <property type="component" value="Unassembled WGS sequence"/>
</dbReference>
<dbReference type="EMBL" id="UAUR01000001">
    <property type="protein sequence ID" value="SPZ69950.1"/>
    <property type="molecule type" value="Genomic_DNA"/>
</dbReference>
<gene>
    <name evidence="1" type="ORF">NCTC8576_00001</name>
</gene>
<organism evidence="1 2">
    <name type="scientific">Shigella boydii</name>
    <dbReference type="NCBI Taxonomy" id="621"/>
    <lineage>
        <taxon>Bacteria</taxon>
        <taxon>Pseudomonadati</taxon>
        <taxon>Pseudomonadota</taxon>
        <taxon>Gammaproteobacteria</taxon>
        <taxon>Enterobacterales</taxon>
        <taxon>Enterobacteriaceae</taxon>
        <taxon>Shigella</taxon>
    </lineage>
</organism>
<proteinExistence type="predicted"/>